<comment type="caution">
    <text evidence="2">The sequence shown here is derived from an EMBL/GenBank/DDBJ whole genome shotgun (WGS) entry which is preliminary data.</text>
</comment>
<evidence type="ECO:0000313" key="2">
    <source>
        <dbReference type="EMBL" id="CAE8619279.1"/>
    </source>
</evidence>
<gene>
    <name evidence="2" type="ORF">PGLA1383_LOCUS36871</name>
</gene>
<dbReference type="AlphaFoldDB" id="A0A813G2K0"/>
<proteinExistence type="predicted"/>
<evidence type="ECO:0000256" key="1">
    <source>
        <dbReference type="SAM" id="MobiDB-lite"/>
    </source>
</evidence>
<accession>A0A813G2K0</accession>
<dbReference type="Proteomes" id="UP000654075">
    <property type="component" value="Unassembled WGS sequence"/>
</dbReference>
<keyword evidence="3" id="KW-1185">Reference proteome</keyword>
<feature type="region of interest" description="Disordered" evidence="1">
    <location>
        <begin position="43"/>
        <end position="89"/>
    </location>
</feature>
<name>A0A813G2K0_POLGL</name>
<dbReference type="EMBL" id="CAJNNV010026934">
    <property type="protein sequence ID" value="CAE8619279.1"/>
    <property type="molecule type" value="Genomic_DNA"/>
</dbReference>
<sequence>MLFPNPRSFSPIRFQMGKGKASTSCLHLYLALNLFTPLLLITHQRQQQQQQQPDAKKGPTELQEVAPPSQGISLESGPGELAGTKSARNRFREASTVAAAASNFGARAPTKARGV</sequence>
<evidence type="ECO:0000313" key="3">
    <source>
        <dbReference type="Proteomes" id="UP000654075"/>
    </source>
</evidence>
<protein>
    <submittedName>
        <fullName evidence="2">Uncharacterized protein</fullName>
    </submittedName>
</protein>
<reference evidence="2" key="1">
    <citation type="submission" date="2021-02" db="EMBL/GenBank/DDBJ databases">
        <authorList>
            <person name="Dougan E. K."/>
            <person name="Rhodes N."/>
            <person name="Thang M."/>
            <person name="Chan C."/>
        </authorList>
    </citation>
    <scope>NUCLEOTIDE SEQUENCE</scope>
</reference>
<organism evidence="2 3">
    <name type="scientific">Polarella glacialis</name>
    <name type="common">Dinoflagellate</name>
    <dbReference type="NCBI Taxonomy" id="89957"/>
    <lineage>
        <taxon>Eukaryota</taxon>
        <taxon>Sar</taxon>
        <taxon>Alveolata</taxon>
        <taxon>Dinophyceae</taxon>
        <taxon>Suessiales</taxon>
        <taxon>Suessiaceae</taxon>
        <taxon>Polarella</taxon>
    </lineage>
</organism>